<accession>A0A367ZIV7</accession>
<organism evidence="1 2">
    <name type="scientific">Candidatus Ozemobacter sibiricus</name>
    <dbReference type="NCBI Taxonomy" id="2268124"/>
    <lineage>
        <taxon>Bacteria</taxon>
        <taxon>Candidatus Ozemobacteria</taxon>
        <taxon>Candidatus Ozemobacterales</taxon>
        <taxon>Candidatus Ozemobacteraceae</taxon>
        <taxon>Candidatus Ozemobacter</taxon>
    </lineage>
</organism>
<sequence>MSPRRQWVVVLAVWMALLGLDRLDRQPPAAMFATCLARSDVDALRRALALSRRHDLRLNAEQAQVALDRLLELPRLPLPEPDRGWFADRLGALLARSGTATVEVLLHDPGRLASWAVPLALSDAPRPWDPLDLLAMATADPLPRLLEVLHSATGPARLAALAMAGRLGTRAAPAIPLLEAALTDPSPEVAALASDSLSLIRLP</sequence>
<dbReference type="InterPro" id="IPR016024">
    <property type="entry name" value="ARM-type_fold"/>
</dbReference>
<gene>
    <name evidence="1" type="ORF">OZSIB_1877</name>
</gene>
<dbReference type="AlphaFoldDB" id="A0A367ZIV7"/>
<evidence type="ECO:0000313" key="1">
    <source>
        <dbReference type="EMBL" id="RCK77968.1"/>
    </source>
</evidence>
<comment type="caution">
    <text evidence="1">The sequence shown here is derived from an EMBL/GenBank/DDBJ whole genome shotgun (WGS) entry which is preliminary data.</text>
</comment>
<dbReference type="SUPFAM" id="SSF48371">
    <property type="entry name" value="ARM repeat"/>
    <property type="match status" value="1"/>
</dbReference>
<dbReference type="EMBL" id="QOQW01000029">
    <property type="protein sequence ID" value="RCK77968.1"/>
    <property type="molecule type" value="Genomic_DNA"/>
</dbReference>
<reference evidence="1 2" key="1">
    <citation type="submission" date="2018-05" db="EMBL/GenBank/DDBJ databases">
        <title>A metagenomic window into the 2 km-deep terrestrial subsurface aquifer revealed taxonomically and functionally diverse microbial community comprising novel uncultured bacterial lineages.</title>
        <authorList>
            <person name="Kadnikov V.V."/>
            <person name="Mardanov A.V."/>
            <person name="Beletsky A.V."/>
            <person name="Banks D."/>
            <person name="Pimenov N.V."/>
            <person name="Frank Y.A."/>
            <person name="Karnachuk O.V."/>
            <person name="Ravin N.V."/>
        </authorList>
    </citation>
    <scope>NUCLEOTIDE SEQUENCE [LARGE SCALE GENOMIC DNA]</scope>
    <source>
        <strain evidence="1">BY5</strain>
    </source>
</reference>
<evidence type="ECO:0008006" key="3">
    <source>
        <dbReference type="Google" id="ProtNLM"/>
    </source>
</evidence>
<protein>
    <recommendedName>
        <fullName evidence="3">HEAT repeat domain-containing protein</fullName>
    </recommendedName>
</protein>
<dbReference type="Proteomes" id="UP000252355">
    <property type="component" value="Unassembled WGS sequence"/>
</dbReference>
<evidence type="ECO:0000313" key="2">
    <source>
        <dbReference type="Proteomes" id="UP000252355"/>
    </source>
</evidence>
<name>A0A367ZIV7_9BACT</name>
<proteinExistence type="predicted"/>